<accession>A0A0E9TWF6</accession>
<dbReference type="AlphaFoldDB" id="A0A0E9TWF6"/>
<protein>
    <submittedName>
        <fullName evidence="1">Uncharacterized protein</fullName>
    </submittedName>
</protein>
<name>A0A0E9TWF6_ANGAN</name>
<evidence type="ECO:0000313" key="1">
    <source>
        <dbReference type="EMBL" id="JAH57078.1"/>
    </source>
</evidence>
<reference evidence="1" key="1">
    <citation type="submission" date="2014-11" db="EMBL/GenBank/DDBJ databases">
        <authorList>
            <person name="Amaro Gonzalez C."/>
        </authorList>
    </citation>
    <scope>NUCLEOTIDE SEQUENCE</scope>
</reference>
<organism evidence="1">
    <name type="scientific">Anguilla anguilla</name>
    <name type="common">European freshwater eel</name>
    <name type="synonym">Muraena anguilla</name>
    <dbReference type="NCBI Taxonomy" id="7936"/>
    <lineage>
        <taxon>Eukaryota</taxon>
        <taxon>Metazoa</taxon>
        <taxon>Chordata</taxon>
        <taxon>Craniata</taxon>
        <taxon>Vertebrata</taxon>
        <taxon>Euteleostomi</taxon>
        <taxon>Actinopterygii</taxon>
        <taxon>Neopterygii</taxon>
        <taxon>Teleostei</taxon>
        <taxon>Anguilliformes</taxon>
        <taxon>Anguillidae</taxon>
        <taxon>Anguilla</taxon>
    </lineage>
</organism>
<sequence>MLTPLRSTACPSTPTASSSWPLALQTRRWLSGICVTSS</sequence>
<reference evidence="1" key="2">
    <citation type="journal article" date="2015" name="Fish Shellfish Immunol.">
        <title>Early steps in the European eel (Anguilla anguilla)-Vibrio vulnificus interaction in the gills: Role of the RtxA13 toxin.</title>
        <authorList>
            <person name="Callol A."/>
            <person name="Pajuelo D."/>
            <person name="Ebbesson L."/>
            <person name="Teles M."/>
            <person name="MacKenzie S."/>
            <person name="Amaro C."/>
        </authorList>
    </citation>
    <scope>NUCLEOTIDE SEQUENCE</scope>
</reference>
<proteinExistence type="predicted"/>
<dbReference type="EMBL" id="GBXM01051499">
    <property type="protein sequence ID" value="JAH57078.1"/>
    <property type="molecule type" value="Transcribed_RNA"/>
</dbReference>